<dbReference type="EMBL" id="AGZI01000017">
    <property type="protein sequence ID" value="EKU83204.1"/>
    <property type="molecule type" value="Genomic_DNA"/>
</dbReference>
<dbReference type="GO" id="GO:0016757">
    <property type="term" value="F:glycosyltransferase activity"/>
    <property type="evidence" value="ECO:0007669"/>
    <property type="project" value="InterPro"/>
</dbReference>
<dbReference type="RefSeq" id="WP_005665470.1">
    <property type="nucleotide sequence ID" value="NZ_JH992922.1"/>
</dbReference>
<dbReference type="PANTHER" id="PTHR46401">
    <property type="entry name" value="GLYCOSYLTRANSFERASE WBBK-RELATED"/>
    <property type="match status" value="1"/>
</dbReference>
<dbReference type="GO" id="GO:0009103">
    <property type="term" value="P:lipopolysaccharide biosynthetic process"/>
    <property type="evidence" value="ECO:0007669"/>
    <property type="project" value="TreeGrafter"/>
</dbReference>
<dbReference type="InterPro" id="IPR001296">
    <property type="entry name" value="Glyco_trans_1"/>
</dbReference>
<dbReference type="PANTHER" id="PTHR46401:SF9">
    <property type="entry name" value="MANNOSYLTRANSFERASE A"/>
    <property type="match status" value="1"/>
</dbReference>
<dbReference type="STRING" id="47229.LO55_2192"/>
<dbReference type="SUPFAM" id="SSF53756">
    <property type="entry name" value="UDP-Glycosyltransferase/glycogen phosphorylase"/>
    <property type="match status" value="2"/>
</dbReference>
<dbReference type="OrthoDB" id="433681at2"/>
<dbReference type="Gene3D" id="3.40.50.2000">
    <property type="entry name" value="Glycogen Phosphorylase B"/>
    <property type="match status" value="2"/>
</dbReference>
<protein>
    <recommendedName>
        <fullName evidence="1">Glycosyl transferase family 1 domain-containing protein</fullName>
    </recommendedName>
</protein>
<evidence type="ECO:0000313" key="2">
    <source>
        <dbReference type="EMBL" id="EKU83204.1"/>
    </source>
</evidence>
<feature type="domain" description="Glycosyl transferase family 1" evidence="1">
    <location>
        <begin position="790"/>
        <end position="937"/>
    </location>
</feature>
<dbReference type="PATRIC" id="fig|883126.3.peg.1627"/>
<dbReference type="AlphaFoldDB" id="K9DEQ0"/>
<keyword evidence="3" id="KW-1185">Reference proteome</keyword>
<accession>K9DEQ0</accession>
<gene>
    <name evidence="2" type="ORF">HMPREF9710_01602</name>
</gene>
<evidence type="ECO:0000313" key="3">
    <source>
        <dbReference type="Proteomes" id="UP000009874"/>
    </source>
</evidence>
<evidence type="ECO:0000259" key="1">
    <source>
        <dbReference type="Pfam" id="PF00534"/>
    </source>
</evidence>
<reference evidence="2 3" key="1">
    <citation type="submission" date="2012-09" db="EMBL/GenBank/DDBJ databases">
        <title>The Genome Sequence of Massilia timonae CCUG 45783.</title>
        <authorList>
            <consortium name="The Broad Institute Genome Sequencing Platform"/>
            <person name="Earl A."/>
            <person name="Ward D."/>
            <person name="Feldgarden M."/>
            <person name="Gevers D."/>
            <person name="Huys G."/>
            <person name="Walker B."/>
            <person name="Young S.K."/>
            <person name="Zeng Q."/>
            <person name="Gargeya S."/>
            <person name="Fitzgerald M."/>
            <person name="Haas B."/>
            <person name="Abouelleil A."/>
            <person name="Alvarado L."/>
            <person name="Arachchi H.M."/>
            <person name="Berlin A.M."/>
            <person name="Chapman S.B."/>
            <person name="Goldberg J."/>
            <person name="Griggs A."/>
            <person name="Gujja S."/>
            <person name="Hansen M."/>
            <person name="Howarth C."/>
            <person name="Imamovic A."/>
            <person name="Larimer J."/>
            <person name="McCowen C."/>
            <person name="Montmayeur A."/>
            <person name="Murphy C."/>
            <person name="Neiman D."/>
            <person name="Pearson M."/>
            <person name="Priest M."/>
            <person name="Roberts A."/>
            <person name="Saif S."/>
            <person name="Shea T."/>
            <person name="Sisk P."/>
            <person name="Sykes S."/>
            <person name="Wortman J."/>
            <person name="Nusbaum C."/>
            <person name="Birren B."/>
        </authorList>
    </citation>
    <scope>NUCLEOTIDE SEQUENCE [LARGE SCALE GENOMIC DNA]</scope>
    <source>
        <strain evidence="2 3">CCUG 45783</strain>
    </source>
</reference>
<dbReference type="Pfam" id="PF00534">
    <property type="entry name" value="Glycos_transf_1"/>
    <property type="match status" value="1"/>
</dbReference>
<dbReference type="HOGENOM" id="CLU_005199_0_0_4"/>
<organism evidence="2 3">
    <name type="scientific">Massilia timonae CCUG 45783</name>
    <dbReference type="NCBI Taxonomy" id="883126"/>
    <lineage>
        <taxon>Bacteria</taxon>
        <taxon>Pseudomonadati</taxon>
        <taxon>Pseudomonadota</taxon>
        <taxon>Betaproteobacteria</taxon>
        <taxon>Burkholderiales</taxon>
        <taxon>Oxalobacteraceae</taxon>
        <taxon>Telluria group</taxon>
        <taxon>Massilia</taxon>
    </lineage>
</organism>
<dbReference type="Proteomes" id="UP000009874">
    <property type="component" value="Unassembled WGS sequence"/>
</dbReference>
<sequence>MRIVIDLLAYTGRVDPAALELCAALARARGADDRYQGELWVAAPLHDQEALETLRLEPLLAARVRAFDLGSNPRLAALLRRHALAGLAPAAALAVGPQAAAGEAAPSSAPYPILTRAPADAQNPAALLDALETSAANGARPAQAPSTRPKLAYVSPLPPVHSGIADYSAELVPELSAFYDVELVVAQDKVDDRRLDGMRLRDPDWLRAHAHEFERVVYHFGNSHAHQHMFQLLRDVPGTVVLHDFYFSGVLDNLEREKYLPKGFLRALYESHGYTGLLSHRKEGRNPSIWTYPLNKAVLDHANGVIVHSDFSRTLAEEWYGPGAADGWRTIPLLRGRPDGAASDAGRAAARTAARRRLGLDDDAFVVCTFGMLGSTKLNAELLDAFLASPLGADPHCRLVFVGANDPGPYGEQLAERIAASAAANRIRITGFVDAAAYADWLAACDGAVQLRNATRGETSASVLDCLLYGVPTVVNAHGSTALLPDDVLVKLEDRFETADLAAGLASLRADRALRERLSGNALEHMARHHAPPQVGRLYLEAIEDFARNGRDAVYRRVVNAAAPLAAQAELPALAAAIAFNRAPAPQRQLLVDVSAMVQSDLKTGIQRVVRSILLSLFAAPPAGFRIEPVYSVGANQPYCYARGFGMKQVGESELALEDAPCEIRPGDVFFGLDLFTNGTSQNEQRLLEMRARGVEVYFVVYDVLPILRPEVFPFGTEQYFGDFLRTVHKVADGVLCISRAVADELAGWIEREKMTRRSPLKLAHFHLGADIDASAPSFGLPPDADQVLAALGQRPSFLMVGTVEPRKGHAQALAAFELLWESGVDVNLVVVGKQGWMVEKVCERMAAHPEKSRRLFWLAGISDEMLLKLYANSSALLAPSEGEGFGLPLIEAAQHGIPILARSLPVFREVAGEHAAYFEGLAPQDLADAVTGWLALQRAGTAPPSTGMPWLTWDGSARQVLDALVRQRWYKTLPGSAQAGVNTR</sequence>
<dbReference type="eggNOG" id="COG0438">
    <property type="taxonomic scope" value="Bacteria"/>
</dbReference>
<proteinExistence type="predicted"/>
<name>K9DEQ0_9BURK</name>
<dbReference type="CDD" id="cd03809">
    <property type="entry name" value="GT4_MtfB-like"/>
    <property type="match status" value="1"/>
</dbReference>
<comment type="caution">
    <text evidence="2">The sequence shown here is derived from an EMBL/GenBank/DDBJ whole genome shotgun (WGS) entry which is preliminary data.</text>
</comment>